<accession>W0HDF9</accession>
<dbReference type="GO" id="GO:0016020">
    <property type="term" value="C:membrane"/>
    <property type="evidence" value="ECO:0007669"/>
    <property type="project" value="InterPro"/>
</dbReference>
<dbReference type="GO" id="GO:0055036">
    <property type="term" value="C:virion membrane"/>
    <property type="evidence" value="ECO:0007669"/>
    <property type="project" value="UniProtKB-SubCell"/>
</dbReference>
<dbReference type="GO" id="GO:0044178">
    <property type="term" value="C:host cell Golgi membrane"/>
    <property type="evidence" value="ECO:0007669"/>
    <property type="project" value="UniProtKB-SubCell"/>
</dbReference>
<evidence type="ECO:0000256" key="15">
    <source>
        <dbReference type="ARBA" id="ARBA00022989"/>
    </source>
</evidence>
<evidence type="ECO:0000259" key="25">
    <source>
        <dbReference type="Pfam" id="PF07245"/>
    </source>
</evidence>
<keyword evidence="16 23" id="KW-0472">Membrane</keyword>
<evidence type="ECO:0000256" key="22">
    <source>
        <dbReference type="ARBA" id="ARBA00033745"/>
    </source>
</evidence>
<keyword evidence="8" id="KW-1162">Viral penetration into host cytoplasm</keyword>
<dbReference type="Pfam" id="PF07245">
    <property type="entry name" value="Phlebovirus_G2"/>
    <property type="match status" value="1"/>
</dbReference>
<evidence type="ECO:0000256" key="17">
    <source>
        <dbReference type="ARBA" id="ARBA00023157"/>
    </source>
</evidence>
<evidence type="ECO:0000259" key="24">
    <source>
        <dbReference type="Pfam" id="PF07243"/>
    </source>
</evidence>
<evidence type="ECO:0000259" key="26">
    <source>
        <dbReference type="Pfam" id="PF19019"/>
    </source>
</evidence>
<keyword evidence="15 23" id="KW-1133">Transmembrane helix</keyword>
<evidence type="ECO:0000256" key="1">
    <source>
        <dbReference type="ARBA" id="ARBA00004244"/>
    </source>
</evidence>
<evidence type="ECO:0000256" key="2">
    <source>
        <dbReference type="ARBA" id="ARBA00004482"/>
    </source>
</evidence>
<evidence type="ECO:0000256" key="11">
    <source>
        <dbReference type="ARBA" id="ARBA00022804"/>
    </source>
</evidence>
<keyword evidence="6" id="KW-1170">Fusion of virus membrane with host endosomal membrane</keyword>
<protein>
    <recommendedName>
        <fullName evidence="4">Envelopment polyprotein</fullName>
    </recommendedName>
    <alternativeName>
        <fullName evidence="21">M polyprotein</fullName>
    </alternativeName>
</protein>
<dbReference type="EMBL" id="KF186495">
    <property type="protein sequence ID" value="AHF71065.1"/>
    <property type="molecule type" value="Viral_cRNA"/>
</dbReference>
<keyword evidence="9 23" id="KW-0812">Transmembrane</keyword>
<dbReference type="InterPro" id="IPR043603">
    <property type="entry name" value="Phlebo_G2_C"/>
</dbReference>
<keyword evidence="17" id="KW-1015">Disulfide bond</keyword>
<evidence type="ECO:0000256" key="8">
    <source>
        <dbReference type="ARBA" id="ARBA00022595"/>
    </source>
</evidence>
<dbReference type="GO" id="GO:0039654">
    <property type="term" value="P:fusion of virus membrane with host endosome membrane"/>
    <property type="evidence" value="ECO:0007669"/>
    <property type="project" value="UniProtKB-KW"/>
</dbReference>
<evidence type="ECO:0000256" key="9">
    <source>
        <dbReference type="ARBA" id="ARBA00022692"/>
    </source>
</evidence>
<evidence type="ECO:0000256" key="23">
    <source>
        <dbReference type="SAM" id="Phobius"/>
    </source>
</evidence>
<keyword evidence="13" id="KW-0946">Virion</keyword>
<dbReference type="GO" id="GO:0044167">
    <property type="term" value="C:host cell endoplasmic reticulum membrane"/>
    <property type="evidence" value="ECO:0007669"/>
    <property type="project" value="UniProtKB-SubCell"/>
</dbReference>
<keyword evidence="11" id="KW-1161">Viral attachment to host cell</keyword>
<dbReference type="InterPro" id="IPR010826">
    <property type="entry name" value="Phlebovirus_G1"/>
</dbReference>
<feature type="transmembrane region" description="Helical" evidence="23">
    <location>
        <begin position="464"/>
        <end position="485"/>
    </location>
</feature>
<evidence type="ECO:0000256" key="18">
    <source>
        <dbReference type="ARBA" id="ARBA00023180"/>
    </source>
</evidence>
<evidence type="ECO:0000256" key="19">
    <source>
        <dbReference type="ARBA" id="ARBA00023184"/>
    </source>
</evidence>
<evidence type="ECO:0000256" key="14">
    <source>
        <dbReference type="ARBA" id="ARBA00022870"/>
    </source>
</evidence>
<evidence type="ECO:0000256" key="3">
    <source>
        <dbReference type="ARBA" id="ARBA00004563"/>
    </source>
</evidence>
<comment type="subcellular location">
    <subcellularLocation>
        <location evidence="1">Host Golgi apparatus membrane</location>
        <topology evidence="1">Single-pass type I membrane protein</topology>
    </subcellularLocation>
    <subcellularLocation>
        <location evidence="2">Host endoplasmic reticulum membrane</location>
        <topology evidence="2">Single-pass type I membrane protein</topology>
    </subcellularLocation>
    <subcellularLocation>
        <location evidence="3">Virion membrane</location>
        <topology evidence="3">Single-pass type I membrane protein</topology>
    </subcellularLocation>
</comment>
<evidence type="ECO:0000256" key="5">
    <source>
        <dbReference type="ARBA" id="ARBA00022506"/>
    </source>
</evidence>
<keyword evidence="7" id="KW-0945">Host-virus interaction</keyword>
<dbReference type="Gene3D" id="2.60.98.50">
    <property type="match status" value="1"/>
</dbReference>
<name>W0HDF9_9VIRU</name>
<evidence type="ECO:0000256" key="21">
    <source>
        <dbReference type="ARBA" id="ARBA00031199"/>
    </source>
</evidence>
<evidence type="ECO:0000256" key="20">
    <source>
        <dbReference type="ARBA" id="ARBA00023296"/>
    </source>
</evidence>
<evidence type="ECO:0000256" key="13">
    <source>
        <dbReference type="ARBA" id="ARBA00022844"/>
    </source>
</evidence>
<dbReference type="GO" id="GO:0046718">
    <property type="term" value="P:symbiont entry into host cell"/>
    <property type="evidence" value="ECO:0007669"/>
    <property type="project" value="UniProtKB-KW"/>
</dbReference>
<evidence type="ECO:0000256" key="16">
    <source>
        <dbReference type="ARBA" id="ARBA00023136"/>
    </source>
</evidence>
<dbReference type="Pfam" id="PF19019">
    <property type="entry name" value="Phlebo_G2_C"/>
    <property type="match status" value="1"/>
</dbReference>
<proteinExistence type="inferred from homology"/>
<feature type="domain" description="Phlebovirus glycoprotein G2 C-terminal" evidence="26">
    <location>
        <begin position="915"/>
        <end position="1073"/>
    </location>
</feature>
<dbReference type="Gene3D" id="2.60.40.3770">
    <property type="match status" value="1"/>
</dbReference>
<organism evidence="27">
    <name type="scientific">Malsoor virus</name>
    <dbReference type="NCBI Taxonomy" id="1445418"/>
    <lineage>
        <taxon>Viruses</taxon>
        <taxon>Riboviria</taxon>
        <taxon>Orthornavirae</taxon>
        <taxon>Negarnaviricota</taxon>
        <taxon>Polyploviricotina</taxon>
        <taxon>Bunyaviricetes</taxon>
        <taxon>Hareavirales</taxon>
        <taxon>Phenuiviridae</taxon>
        <taxon>Phlebovirus</taxon>
    </lineage>
</organism>
<evidence type="ECO:0000256" key="12">
    <source>
        <dbReference type="ARBA" id="ARBA00022812"/>
    </source>
</evidence>
<feature type="domain" description="Phlebovirus glycoprotein G2 fusion" evidence="25">
    <location>
        <begin position="571"/>
        <end position="879"/>
    </location>
</feature>
<keyword evidence="5" id="KW-1168">Fusion of virus membrane with host membrane</keyword>
<feature type="transmembrane region" description="Helical" evidence="23">
    <location>
        <begin position="1044"/>
        <end position="1066"/>
    </location>
</feature>
<reference evidence="27" key="1">
    <citation type="journal article" date="2014" name="J. Virol.">
        <title>Malsoor virus, a novel bat phlebovirus, is closely related to severe fever with thrombocytopenia syndrome virus and heartland virus.</title>
        <authorList>
            <person name="Mourya D.T."/>
            <person name="Yadav P.D."/>
            <person name="Basu A."/>
            <person name="Shete A."/>
            <person name="Patil D.Y."/>
            <person name="Zawar D."/>
            <person name="Majumdar T.D."/>
            <person name="Kokate P."/>
            <person name="Sarkale P."/>
            <person name="Raut C.G."/>
            <person name="Jadhav S.M."/>
        </authorList>
    </citation>
    <scope>NUCLEOTIDE SEQUENCE</scope>
    <source>
        <strain evidence="27">NIV1050639</strain>
    </source>
</reference>
<evidence type="ECO:0000256" key="10">
    <source>
        <dbReference type="ARBA" id="ARBA00022729"/>
    </source>
</evidence>
<feature type="domain" description="Phlebovirus glycoprotein G1" evidence="24">
    <location>
        <begin position="135"/>
        <end position="567"/>
    </location>
</feature>
<keyword evidence="18" id="KW-0325">Glycoprotein</keyword>
<keyword evidence="19" id="KW-1038">Host endoplasmic reticulum</keyword>
<evidence type="ECO:0000313" key="27">
    <source>
        <dbReference type="EMBL" id="AHF71065.1"/>
    </source>
</evidence>
<comment type="similarity">
    <text evidence="22">Belongs to the phlebovirus envelope glycoprotein family.</text>
</comment>
<keyword evidence="20" id="KW-1160">Virus entry into host cell</keyword>
<keyword evidence="14" id="KW-1043">Host membrane</keyword>
<feature type="non-terminal residue" evidence="27">
    <location>
        <position position="1"/>
    </location>
</feature>
<keyword evidence="10" id="KW-0732">Signal</keyword>
<dbReference type="GO" id="GO:0019062">
    <property type="term" value="P:virion attachment to host cell"/>
    <property type="evidence" value="ECO:0007669"/>
    <property type="project" value="UniProtKB-KW"/>
</dbReference>
<evidence type="ECO:0000256" key="6">
    <source>
        <dbReference type="ARBA" id="ARBA00022510"/>
    </source>
</evidence>
<keyword evidence="12" id="KW-1040">Host Golgi apparatus</keyword>
<dbReference type="Pfam" id="PF07243">
    <property type="entry name" value="Phlebovirus_G1"/>
    <property type="match status" value="1"/>
</dbReference>
<sequence>QRRLTMGFSVILVVLWVALWGRGSCLAGSWGNPPSHIICRPDNSLSANASIGHEIGLGKKYCQIDRLDHVTSWLRNNTGFKGIVGHPIGREGCVYYPQSTYAQWSGALNPMDAHWLGLVNVRKASDTDMLVPGPDYSGMAYIERPTFTGYVAWGCGEKKERTKTGAYCRSMEADETDIIPGSKVMYIGDAICQKGTPIPNDAYNELLALSQSEFPDICKVDGESLNACDGETLAQPIDVAWMDVGHRTKILMREHGTKWVQESSDKNFICHKPGVGPCSSTEEETCMGGKCHGDHLFCSQVGCISTEQGETQKCFCEYIHKPGEIIVRYSGLSVRPSCYGFSRMMATFALTKSKQESTGCTGCHMECLNGGIRLVTLVSELESATVCASHFCSSAESGSKSTVVLFHSGALAGENEISIKGVLRDGSRFDMKGRCNFPDGCESLDCTFCHEFLKNPQCYPLKKWIFILVVTMVCYAGLMFITNVFRAIRFWAAWVITPVRLCAAICKRVFRVIGGHAAKMKERGHNIILEEEGRLNDVAVVEARPARRGGNIRHYLFTVVFCLCLTSSLQCDELVHAESKMISCQPSQGGVKDCKVVGSALLPAVNPGQQACLHFSNAGSPDSKCFKIKVESINLKCRQSSSYYVPEARARCTSVRRCRWAGDCASGCPSQFTENSFSDDWANRVDRAGLGVSGCSDGCGGAACGCFNAAPSCIFWRKWVENPSGEVWKVSPCSSWSLSAQIKVTLPNGEEKTFQPMSGVPTQLHKGVSITYLGSSIEYAGLSSLCEVYNLKDKSVALAPCNQVGLTVMGNLGEIQCKSSESARTIKKDSCVWNSDLVGIELRVDDAVCFSKLTSVVAVSNFSRIPATISGLRFEHSPSEPGRVIGSPLDVTAVRGSFAVNFRGMKLKLSEASATCTGEILNLTGCYSCMTGAKVSIKLHSDRDATAHLKCKSDSTAFSVKKGVHVYQVPLSFSKAVVHEACDINCGGHNTEVHVEGELVFRDIPKFVKGSYTQTFHANVQGGSRLPNPGDWMSALFGGTWTRWIIGLIGFLIAALVAFLIMLMLIRRAWASIMGHKKVM</sequence>
<evidence type="ECO:0000256" key="7">
    <source>
        <dbReference type="ARBA" id="ARBA00022581"/>
    </source>
</evidence>
<dbReference type="InterPro" id="IPR009878">
    <property type="entry name" value="Phlebovirus_G2_fusion"/>
</dbReference>
<evidence type="ECO:0000256" key="4">
    <source>
        <dbReference type="ARBA" id="ARBA00015294"/>
    </source>
</evidence>